<dbReference type="SUPFAM" id="SSF51905">
    <property type="entry name" value="FAD/NAD(P)-binding domain"/>
    <property type="match status" value="1"/>
</dbReference>
<dbReference type="PROSITE" id="PS00624">
    <property type="entry name" value="GMC_OXRED_2"/>
    <property type="match status" value="1"/>
</dbReference>
<keyword evidence="5" id="KW-1185">Reference proteome</keyword>
<keyword evidence="2" id="KW-0285">Flavoprotein</keyword>
<dbReference type="EMBL" id="JADYXP020000002">
    <property type="protein sequence ID" value="KAL0131697.1"/>
    <property type="molecule type" value="Genomic_DNA"/>
</dbReference>
<feature type="domain" description="Glucose-methanol-choline oxidoreductase N-terminal" evidence="3">
    <location>
        <begin position="255"/>
        <end position="269"/>
    </location>
</feature>
<dbReference type="InterPro" id="IPR000172">
    <property type="entry name" value="GMC_OxRdtase_N"/>
</dbReference>
<dbReference type="PIRSF" id="PIRSF000137">
    <property type="entry name" value="Alcohol_oxidase"/>
    <property type="match status" value="1"/>
</dbReference>
<evidence type="ECO:0000313" key="5">
    <source>
        <dbReference type="Proteomes" id="UP001430953"/>
    </source>
</evidence>
<dbReference type="InterPro" id="IPR007867">
    <property type="entry name" value="GMC_OxRtase_C"/>
</dbReference>
<dbReference type="Pfam" id="PF00732">
    <property type="entry name" value="GMC_oxred_N"/>
    <property type="match status" value="1"/>
</dbReference>
<name>A0AAW2GX14_9HYME</name>
<dbReference type="SUPFAM" id="SSF54373">
    <property type="entry name" value="FAD-linked reductases, C-terminal domain"/>
    <property type="match status" value="1"/>
</dbReference>
<comment type="caution">
    <text evidence="4">The sequence shown here is derived from an EMBL/GenBank/DDBJ whole genome shotgun (WGS) entry which is preliminary data.</text>
</comment>
<dbReference type="InterPro" id="IPR036188">
    <property type="entry name" value="FAD/NAD-bd_sf"/>
</dbReference>
<organism evidence="4 5">
    <name type="scientific">Cardiocondyla obscurior</name>
    <dbReference type="NCBI Taxonomy" id="286306"/>
    <lineage>
        <taxon>Eukaryota</taxon>
        <taxon>Metazoa</taxon>
        <taxon>Ecdysozoa</taxon>
        <taxon>Arthropoda</taxon>
        <taxon>Hexapoda</taxon>
        <taxon>Insecta</taxon>
        <taxon>Pterygota</taxon>
        <taxon>Neoptera</taxon>
        <taxon>Endopterygota</taxon>
        <taxon>Hymenoptera</taxon>
        <taxon>Apocrita</taxon>
        <taxon>Aculeata</taxon>
        <taxon>Formicoidea</taxon>
        <taxon>Formicidae</taxon>
        <taxon>Myrmicinae</taxon>
        <taxon>Cardiocondyla</taxon>
    </lineage>
</organism>
<dbReference type="Proteomes" id="UP001430953">
    <property type="component" value="Unassembled WGS sequence"/>
</dbReference>
<reference evidence="4 5" key="1">
    <citation type="submission" date="2023-03" db="EMBL/GenBank/DDBJ databases">
        <title>High recombination rates correlate with genetic variation in Cardiocondyla obscurior ants.</title>
        <authorList>
            <person name="Errbii M."/>
        </authorList>
    </citation>
    <scope>NUCLEOTIDE SEQUENCE [LARGE SCALE GENOMIC DNA]</scope>
    <source>
        <strain evidence="4">Alpha-2009</strain>
        <tissue evidence="4">Whole body</tissue>
    </source>
</reference>
<feature type="binding site" evidence="2">
    <location>
        <position position="86"/>
    </location>
    <ligand>
        <name>FAD</name>
        <dbReference type="ChEBI" id="CHEBI:57692"/>
    </ligand>
</feature>
<dbReference type="Gene3D" id="3.30.560.10">
    <property type="entry name" value="Glucose Oxidase, domain 3"/>
    <property type="match status" value="2"/>
</dbReference>
<proteinExistence type="inferred from homology"/>
<evidence type="ECO:0000256" key="1">
    <source>
        <dbReference type="ARBA" id="ARBA00010790"/>
    </source>
</evidence>
<dbReference type="AlphaFoldDB" id="A0AAW2GX14"/>
<dbReference type="GO" id="GO:0016614">
    <property type="term" value="F:oxidoreductase activity, acting on CH-OH group of donors"/>
    <property type="evidence" value="ECO:0007669"/>
    <property type="project" value="InterPro"/>
</dbReference>
<comment type="cofactor">
    <cofactor evidence="2">
        <name>FAD</name>
        <dbReference type="ChEBI" id="CHEBI:57692"/>
    </cofactor>
</comment>
<evidence type="ECO:0000256" key="2">
    <source>
        <dbReference type="PIRSR" id="PIRSR000137-2"/>
    </source>
</evidence>
<dbReference type="PANTHER" id="PTHR11552">
    <property type="entry name" value="GLUCOSE-METHANOL-CHOLINE GMC OXIDOREDUCTASE"/>
    <property type="match status" value="1"/>
</dbReference>
<evidence type="ECO:0000313" key="4">
    <source>
        <dbReference type="EMBL" id="KAL0131697.1"/>
    </source>
</evidence>
<dbReference type="GO" id="GO:0050660">
    <property type="term" value="F:flavin adenine dinucleotide binding"/>
    <property type="evidence" value="ECO:0007669"/>
    <property type="project" value="InterPro"/>
</dbReference>
<comment type="similarity">
    <text evidence="1">Belongs to the GMC oxidoreductase family.</text>
</comment>
<dbReference type="InterPro" id="IPR012132">
    <property type="entry name" value="GMC_OxRdtase"/>
</dbReference>
<accession>A0AAW2GX14</accession>
<evidence type="ECO:0000259" key="3">
    <source>
        <dbReference type="PROSITE" id="PS00624"/>
    </source>
</evidence>
<dbReference type="Pfam" id="PF05199">
    <property type="entry name" value="GMC_oxred_C"/>
    <property type="match status" value="1"/>
</dbReference>
<gene>
    <name evidence="4" type="ORF">PUN28_002916</name>
</gene>
<dbReference type="Gene3D" id="3.50.50.60">
    <property type="entry name" value="FAD/NAD(P)-binding domain"/>
    <property type="match status" value="2"/>
</dbReference>
<dbReference type="PANTHER" id="PTHR11552:SF217">
    <property type="entry name" value="GLUCOSE DEHYDROGENASE [FAD, QUINONE]"/>
    <property type="match status" value="1"/>
</dbReference>
<sequence>MTSVALELGGSAGAVVASRLSDIPEWKVLLLEAGPDEPPGADVPSMVAMFLGTDIDWQYQTTNEMNACLSTGGSCSWPRGKNLGGTSVHNGMMYNRGHAKDFDNWAAMGNPGWSWRDVLPYFMCSENNTEIHRVGRKYHSTGGLLTVERFPWKPAIADDILAAAAERGYPISEDLNGDQFIGFTVAQTTSKSGVRVSSASAFLRPVRHRRNLHISLNATATKIIIENNKATGVQFYQDGELRVARATKEVIASGGAVNSPQLLLLSGIGPKEHLRAVNVTVVKDLPGRLLLANNNPLAKPIIWGNYLSDPMDVTILVEGIEIALSLANTSAMAKYNMTLNNAPLAACSQYPLMSKNYWACAVRQDTGPENHQAGSCKMGPINDPMAVVDNRLRVYGIRNLRVADASIMPQVTSSNTAAPSMMIGEKAAAYIKSDWGVAGTQWYGKEPCSMWKHNHNHHHWRYQ</sequence>
<keyword evidence="2" id="KW-0274">FAD</keyword>
<protein>
    <recommendedName>
        <fullName evidence="3">Glucose-methanol-choline oxidoreductase N-terminal domain-containing protein</fullName>
    </recommendedName>
</protein>